<dbReference type="Proteomes" id="UP000013525">
    <property type="component" value="Unassembled WGS sequence"/>
</dbReference>
<gene>
    <name evidence="2" type="ORF">Rrhod_0580</name>
    <name evidence="1" type="ORF">Rrhod_0987</name>
</gene>
<proteinExistence type="predicted"/>
<evidence type="ECO:0000313" key="3">
    <source>
        <dbReference type="Proteomes" id="UP000013525"/>
    </source>
</evidence>
<evidence type="ECO:0000313" key="1">
    <source>
        <dbReference type="EMBL" id="EOM77668.1"/>
    </source>
</evidence>
<keyword evidence="3" id="KW-1185">Reference proteome</keyword>
<dbReference type="EMBL" id="APMY01000030">
    <property type="protein sequence ID" value="EOM77668.1"/>
    <property type="molecule type" value="Genomic_DNA"/>
</dbReference>
<name>R7WV64_9NOCA</name>
<protein>
    <submittedName>
        <fullName evidence="2">Uncharacterized protein</fullName>
    </submittedName>
</protein>
<dbReference type="EMBL" id="APMY01000019">
    <property type="protein sequence ID" value="EOM78039.1"/>
    <property type="molecule type" value="Genomic_DNA"/>
</dbReference>
<reference evidence="2 3" key="1">
    <citation type="journal article" date="2013" name="Genome Announc.">
        <title>Draft Genome Sequence of Rhodococcus rhodnii Strain LMG5362, a Symbiont of Rhodnius prolixus (Hemiptera, Reduviidae, Triatominae), the Principle Vector of Trypanosoma cruzi.</title>
        <authorList>
            <person name="Pachebat J.A."/>
            <person name="van Keulen G."/>
            <person name="Whitten M.M."/>
            <person name="Girdwood S."/>
            <person name="Del Sol R."/>
            <person name="Dyson P.J."/>
            <person name="Facey P.D."/>
        </authorList>
    </citation>
    <scope>NUCLEOTIDE SEQUENCE [LARGE SCALE GENOMIC DNA]</scope>
    <source>
        <strain evidence="2 3">LMG 5362</strain>
    </source>
</reference>
<comment type="caution">
    <text evidence="2">The sequence shown here is derived from an EMBL/GenBank/DDBJ whole genome shotgun (WGS) entry which is preliminary data.</text>
</comment>
<dbReference type="PATRIC" id="fig|1273125.3.peg.564"/>
<dbReference type="RefSeq" id="WP_010836653.1">
    <property type="nucleotide sequence ID" value="NZ_APMY01000019.1"/>
</dbReference>
<sequence length="41" mass="4164">MTRTLVSIALAAAFAAAGVTVAVAIVLEQAIDLATPTRRIP</sequence>
<evidence type="ECO:0000313" key="2">
    <source>
        <dbReference type="EMBL" id="EOM78039.1"/>
    </source>
</evidence>
<accession>R7WV64</accession>
<organism evidence="2 3">
    <name type="scientific">Rhodococcus rhodnii LMG 5362</name>
    <dbReference type="NCBI Taxonomy" id="1273125"/>
    <lineage>
        <taxon>Bacteria</taxon>
        <taxon>Bacillati</taxon>
        <taxon>Actinomycetota</taxon>
        <taxon>Actinomycetes</taxon>
        <taxon>Mycobacteriales</taxon>
        <taxon>Nocardiaceae</taxon>
        <taxon>Rhodococcus</taxon>
    </lineage>
</organism>
<dbReference type="AlphaFoldDB" id="R7WV64"/>